<dbReference type="EMBL" id="FOXX01000001">
    <property type="protein sequence ID" value="SFQ21439.1"/>
    <property type="molecule type" value="Genomic_DNA"/>
</dbReference>
<dbReference type="RefSeq" id="WP_061802112.1">
    <property type="nucleotide sequence ID" value="NZ_FOXX01000001.1"/>
</dbReference>
<evidence type="ECO:0008006" key="5">
    <source>
        <dbReference type="Google" id="ProtNLM"/>
    </source>
</evidence>
<keyword evidence="2" id="KW-1133">Transmembrane helix</keyword>
<evidence type="ECO:0000313" key="3">
    <source>
        <dbReference type="EMBL" id="SFQ21439.1"/>
    </source>
</evidence>
<name>A0A1I5WNX8_9BACI</name>
<accession>A0A1I5WNX8</accession>
<evidence type="ECO:0000313" key="4">
    <source>
        <dbReference type="Proteomes" id="UP000182762"/>
    </source>
</evidence>
<feature type="region of interest" description="Disordered" evidence="1">
    <location>
        <begin position="184"/>
        <end position="207"/>
    </location>
</feature>
<keyword evidence="2" id="KW-0472">Membrane</keyword>
<dbReference type="Proteomes" id="UP000182762">
    <property type="component" value="Unassembled WGS sequence"/>
</dbReference>
<protein>
    <recommendedName>
        <fullName evidence="5">Type IV pilus assembly protein PilO</fullName>
    </recommendedName>
</protein>
<evidence type="ECO:0000256" key="1">
    <source>
        <dbReference type="SAM" id="MobiDB-lite"/>
    </source>
</evidence>
<evidence type="ECO:0000256" key="2">
    <source>
        <dbReference type="SAM" id="Phobius"/>
    </source>
</evidence>
<reference evidence="3 4" key="1">
    <citation type="submission" date="2016-10" db="EMBL/GenBank/DDBJ databases">
        <authorList>
            <person name="Varghese N."/>
            <person name="Submissions S."/>
        </authorList>
    </citation>
    <scope>NUCLEOTIDE SEQUENCE [LARGE SCALE GENOMIC DNA]</scope>
    <source>
        <strain evidence="3 4">DSM 13796</strain>
    </source>
</reference>
<comment type="caution">
    <text evidence="3">The sequence shown here is derived from an EMBL/GenBank/DDBJ whole genome shotgun (WGS) entry which is preliminary data.</text>
</comment>
<dbReference type="GeneID" id="93709432"/>
<feature type="transmembrane region" description="Helical" evidence="2">
    <location>
        <begin position="9"/>
        <end position="28"/>
    </location>
</feature>
<feature type="compositionally biased region" description="Acidic residues" evidence="1">
    <location>
        <begin position="192"/>
        <end position="202"/>
    </location>
</feature>
<keyword evidence="2" id="KW-0812">Transmembrane</keyword>
<keyword evidence="4" id="KW-1185">Reference proteome</keyword>
<organism evidence="3 4">
    <name type="scientific">Priestia endophytica DSM 13796</name>
    <dbReference type="NCBI Taxonomy" id="1121089"/>
    <lineage>
        <taxon>Bacteria</taxon>
        <taxon>Bacillati</taxon>
        <taxon>Bacillota</taxon>
        <taxon>Bacilli</taxon>
        <taxon>Bacillales</taxon>
        <taxon>Bacillaceae</taxon>
        <taxon>Priestia</taxon>
    </lineage>
</organism>
<feature type="region of interest" description="Disordered" evidence="1">
    <location>
        <begin position="225"/>
        <end position="247"/>
    </location>
</feature>
<gene>
    <name evidence="3" type="ORF">SAMN02745910_00665</name>
</gene>
<proteinExistence type="predicted"/>
<sequence length="247" mass="28494">MVWSIKKKHVLILSICFLVLFFLIFWLYHHYYAPLELKEEVKAETLKKEQAYTNKLKIESEGKEVTAKDAYNLQKTIPIDLNLQDILLSIEKAELKANITIVDMAFGKDEIIKKQREKNQSLEDYERWNEHKRDIENMPLHMPGNLKGQSIEVTFEASTYEEALSFLNEFNKSEHGVAVEGLSFQPAKSEENVELSDEESESTTEQVPQYVLSFTAFYYPSLANMPTKPSELSTPDGEGKTTPFKNE</sequence>